<feature type="compositionally biased region" description="Polar residues" evidence="2">
    <location>
        <begin position="143"/>
        <end position="153"/>
    </location>
</feature>
<dbReference type="GO" id="GO:0045893">
    <property type="term" value="P:positive regulation of DNA-templated transcription"/>
    <property type="evidence" value="ECO:0007669"/>
    <property type="project" value="TreeGrafter"/>
</dbReference>
<dbReference type="EMBL" id="RXIC02000021">
    <property type="protein sequence ID" value="KAB1218941.1"/>
    <property type="molecule type" value="Genomic_DNA"/>
</dbReference>
<dbReference type="PANTHER" id="PTHR31529">
    <property type="entry name" value="LOB DOMAIN CONTAINING PROTEIN"/>
    <property type="match status" value="1"/>
</dbReference>
<dbReference type="PROSITE" id="PS50891">
    <property type="entry name" value="LOB"/>
    <property type="match status" value="1"/>
</dbReference>
<gene>
    <name evidence="4" type="ORF">CJ030_MR3G015143</name>
</gene>
<name>A0A6A1W172_9ROSI</name>
<organism evidence="4 5">
    <name type="scientific">Morella rubra</name>
    <name type="common">Chinese bayberry</name>
    <dbReference type="NCBI Taxonomy" id="262757"/>
    <lineage>
        <taxon>Eukaryota</taxon>
        <taxon>Viridiplantae</taxon>
        <taxon>Streptophyta</taxon>
        <taxon>Embryophyta</taxon>
        <taxon>Tracheophyta</taxon>
        <taxon>Spermatophyta</taxon>
        <taxon>Magnoliopsida</taxon>
        <taxon>eudicotyledons</taxon>
        <taxon>Gunneridae</taxon>
        <taxon>Pentapetalae</taxon>
        <taxon>rosids</taxon>
        <taxon>fabids</taxon>
        <taxon>Fagales</taxon>
        <taxon>Myricaceae</taxon>
        <taxon>Morella</taxon>
    </lineage>
</organism>
<evidence type="ECO:0000259" key="3">
    <source>
        <dbReference type="PROSITE" id="PS50891"/>
    </source>
</evidence>
<dbReference type="GO" id="GO:0005634">
    <property type="term" value="C:nucleus"/>
    <property type="evidence" value="ECO:0007669"/>
    <property type="project" value="TreeGrafter"/>
</dbReference>
<comment type="caution">
    <text evidence="4">The sequence shown here is derived from an EMBL/GenBank/DDBJ whole genome shotgun (WGS) entry which is preliminary data.</text>
</comment>
<accession>A0A6A1W172</accession>
<keyword evidence="5" id="KW-1185">Reference proteome</keyword>
<evidence type="ECO:0000256" key="2">
    <source>
        <dbReference type="SAM" id="MobiDB-lite"/>
    </source>
</evidence>
<feature type="compositionally biased region" description="Low complexity" evidence="2">
    <location>
        <begin position="116"/>
        <end position="126"/>
    </location>
</feature>
<comment type="similarity">
    <text evidence="1">Belongs to the LOB domain-containing protein family.</text>
</comment>
<reference evidence="4 5" key="1">
    <citation type="journal article" date="2019" name="Plant Biotechnol. J.">
        <title>The red bayberry genome and genetic basis of sex determination.</title>
        <authorList>
            <person name="Jia H.M."/>
            <person name="Jia H.J."/>
            <person name="Cai Q.L."/>
            <person name="Wang Y."/>
            <person name="Zhao H.B."/>
            <person name="Yang W.F."/>
            <person name="Wang G.Y."/>
            <person name="Li Y.H."/>
            <person name="Zhan D.L."/>
            <person name="Shen Y.T."/>
            <person name="Niu Q.F."/>
            <person name="Chang L."/>
            <person name="Qiu J."/>
            <person name="Zhao L."/>
            <person name="Xie H.B."/>
            <person name="Fu W.Y."/>
            <person name="Jin J."/>
            <person name="Li X.W."/>
            <person name="Jiao Y."/>
            <person name="Zhou C.C."/>
            <person name="Tu T."/>
            <person name="Chai C.Y."/>
            <person name="Gao J.L."/>
            <person name="Fan L.J."/>
            <person name="van de Weg E."/>
            <person name="Wang J.Y."/>
            <person name="Gao Z.S."/>
        </authorList>
    </citation>
    <scope>NUCLEOTIDE SEQUENCE [LARGE SCALE GENOMIC DNA]</scope>
    <source>
        <tissue evidence="4">Leaves</tissue>
    </source>
</reference>
<dbReference type="AlphaFoldDB" id="A0A6A1W172"/>
<proteinExistence type="inferred from homology"/>
<sequence>MSASNGGGPCGACKYLRRKCVNGCLFAPYFDSDQGTAHFAAVHKVFGASNASKLLLRIPAHKRLDAVVTLCYEALSRVRDPVYGCVGHIFTLQQQVVNLQAELAYVQARLSSLQRLPPLPPQQCQSPSPPNHHSSSDMAATADSLQSNSNLSQHFDPPQQHPTLTELTSFFNLDGDLEDEDVQALAQEVISRYMPGVRFRASSPP</sequence>
<dbReference type="InterPro" id="IPR004883">
    <property type="entry name" value="LOB"/>
</dbReference>
<feature type="domain" description="LOB" evidence="3">
    <location>
        <begin position="8"/>
        <end position="110"/>
    </location>
</feature>
<dbReference type="GO" id="GO:0009755">
    <property type="term" value="P:hormone-mediated signaling pathway"/>
    <property type="evidence" value="ECO:0007669"/>
    <property type="project" value="TreeGrafter"/>
</dbReference>
<evidence type="ECO:0000313" key="4">
    <source>
        <dbReference type="EMBL" id="KAB1218941.1"/>
    </source>
</evidence>
<protein>
    <submittedName>
        <fullName evidence="4">LOB domain-containing protein 31</fullName>
    </submittedName>
</protein>
<dbReference type="OrthoDB" id="1903788at2759"/>
<dbReference type="Proteomes" id="UP000516437">
    <property type="component" value="Chromosome 3"/>
</dbReference>
<dbReference type="Pfam" id="PF03195">
    <property type="entry name" value="LOB"/>
    <property type="match status" value="1"/>
</dbReference>
<dbReference type="PANTHER" id="PTHR31529:SF28">
    <property type="entry name" value="LOB DOMAIN-CONTAINING PROTEIN 19"/>
    <property type="match status" value="1"/>
</dbReference>
<evidence type="ECO:0000256" key="1">
    <source>
        <dbReference type="ARBA" id="ARBA00005474"/>
    </source>
</evidence>
<evidence type="ECO:0000313" key="5">
    <source>
        <dbReference type="Proteomes" id="UP000516437"/>
    </source>
</evidence>
<feature type="region of interest" description="Disordered" evidence="2">
    <location>
        <begin position="116"/>
        <end position="163"/>
    </location>
</feature>